<feature type="region of interest" description="Disordered" evidence="3">
    <location>
        <begin position="610"/>
        <end position="755"/>
    </location>
</feature>
<dbReference type="Proteomes" id="UP001527882">
    <property type="component" value="Unassembled WGS sequence"/>
</dbReference>
<feature type="coiled-coil region" evidence="2">
    <location>
        <begin position="280"/>
        <end position="325"/>
    </location>
</feature>
<protein>
    <submittedName>
        <fullName evidence="8">Efflux RND transporter periplasmic adaptor subunit</fullName>
    </submittedName>
</protein>
<feature type="compositionally biased region" description="Polar residues" evidence="3">
    <location>
        <begin position="38"/>
        <end position="51"/>
    </location>
</feature>
<gene>
    <name evidence="8" type="ORF">O9H85_01365</name>
</gene>
<proteinExistence type="inferred from homology"/>
<evidence type="ECO:0000256" key="2">
    <source>
        <dbReference type="SAM" id="Coils"/>
    </source>
</evidence>
<feature type="transmembrane region" description="Helical" evidence="4">
    <location>
        <begin position="12"/>
        <end position="35"/>
    </location>
</feature>
<evidence type="ECO:0000256" key="3">
    <source>
        <dbReference type="SAM" id="MobiDB-lite"/>
    </source>
</evidence>
<dbReference type="Gene3D" id="2.40.50.100">
    <property type="match status" value="1"/>
</dbReference>
<feature type="region of interest" description="Disordered" evidence="3">
    <location>
        <begin position="38"/>
        <end position="59"/>
    </location>
</feature>
<dbReference type="SUPFAM" id="SSF111369">
    <property type="entry name" value="HlyD-like secretion proteins"/>
    <property type="match status" value="2"/>
</dbReference>
<dbReference type="RefSeq" id="WP_269879470.1">
    <property type="nucleotide sequence ID" value="NZ_JAQAGZ010000001.1"/>
</dbReference>
<keyword evidence="4" id="KW-1133">Transmembrane helix</keyword>
<name>A0ABT4Q324_9BACL</name>
<feature type="compositionally biased region" description="Gly residues" evidence="3">
    <location>
        <begin position="622"/>
        <end position="670"/>
    </location>
</feature>
<feature type="domain" description="Multidrug resistance protein MdtA-like barrel-sandwich hybrid" evidence="5">
    <location>
        <begin position="88"/>
        <end position="449"/>
    </location>
</feature>
<dbReference type="InterPro" id="IPR006143">
    <property type="entry name" value="RND_pump_MFP"/>
</dbReference>
<keyword evidence="9" id="KW-1185">Reference proteome</keyword>
<evidence type="ECO:0000313" key="8">
    <source>
        <dbReference type="EMBL" id="MCZ8511105.1"/>
    </source>
</evidence>
<comment type="similarity">
    <text evidence="1">Belongs to the membrane fusion protein (MFP) (TC 8.A.1) family.</text>
</comment>
<dbReference type="Gene3D" id="2.40.30.170">
    <property type="match status" value="1"/>
</dbReference>
<accession>A0ABT4Q324</accession>
<dbReference type="InterPro" id="IPR058792">
    <property type="entry name" value="Beta-barrel_RND_2"/>
</dbReference>
<dbReference type="Pfam" id="PF25954">
    <property type="entry name" value="Beta-barrel_RND_2"/>
    <property type="match status" value="1"/>
</dbReference>
<dbReference type="Gene3D" id="1.10.287.470">
    <property type="entry name" value="Helix hairpin bin"/>
    <property type="match status" value="1"/>
</dbReference>
<feature type="domain" description="YknX-like C-terminal permuted SH3-like" evidence="7">
    <location>
        <begin position="541"/>
        <end position="608"/>
    </location>
</feature>
<dbReference type="InterPro" id="IPR058625">
    <property type="entry name" value="MdtA-like_BSH"/>
</dbReference>
<keyword evidence="4" id="KW-0472">Membrane</keyword>
<evidence type="ECO:0000259" key="6">
    <source>
        <dbReference type="Pfam" id="PF25954"/>
    </source>
</evidence>
<evidence type="ECO:0000256" key="4">
    <source>
        <dbReference type="SAM" id="Phobius"/>
    </source>
</evidence>
<keyword evidence="4" id="KW-0812">Transmembrane</keyword>
<feature type="compositionally biased region" description="Low complexity" evidence="3">
    <location>
        <begin position="671"/>
        <end position="742"/>
    </location>
</feature>
<dbReference type="NCBIfam" id="TIGR01730">
    <property type="entry name" value="RND_mfp"/>
    <property type="match status" value="1"/>
</dbReference>
<evidence type="ECO:0000259" key="7">
    <source>
        <dbReference type="Pfam" id="PF25989"/>
    </source>
</evidence>
<evidence type="ECO:0000259" key="5">
    <source>
        <dbReference type="Pfam" id="PF25917"/>
    </source>
</evidence>
<keyword evidence="2" id="KW-0175">Coiled coil</keyword>
<dbReference type="InterPro" id="IPR058637">
    <property type="entry name" value="YknX-like_C"/>
</dbReference>
<dbReference type="Gene3D" id="2.40.420.20">
    <property type="match status" value="1"/>
</dbReference>
<feature type="compositionally biased region" description="Gly residues" evidence="3">
    <location>
        <begin position="743"/>
        <end position="755"/>
    </location>
</feature>
<feature type="domain" description="CusB-like beta-barrel" evidence="6">
    <location>
        <begin position="464"/>
        <end position="536"/>
    </location>
</feature>
<evidence type="ECO:0000313" key="9">
    <source>
        <dbReference type="Proteomes" id="UP001527882"/>
    </source>
</evidence>
<sequence>MIRWIQNVSKKWLVTTVAVIAVIAVVGVTIMYGGWGKGTQSSSGAQPSKGGQQRGGPRSFPVQTQIVTMQDVGGSQVFNGSINPQFTTNVSSRVSGRVTELMVKVGDRVKTGQPIAKIDTTQIQQQIEQSQSSLALSQANLQKAAHDQANGQLAAQRTNEVNKAGYDKTLQDAQNAVATVQQQVAVAQVNYNKAISDQQNAIAAAKQAVTVNQQALSNAVNSYNQALTTAQNNLNSTQDSLQNSQISSTNSLESLQLAAQQAAVNYQNTVNNGKSTSSDIAAALQKLQSAQLALQQAQESPASSVSTAQSALTKAQADLAAAQNSQTVVTAQEQLNSSLLALSTAQNNLSVITDTNQQSLQSAQLAAKNAQTTYENSVKNVQAQLSKDEQAYNVASSTDSVEVSQASYQQASTNLKVLQEQLQDGVLMSPVDGVVTALNTPVGQNAGNNGSIVSVAALDPVIATVNVSEANIGKIKVGMNMKVNVPTLNKSFDGVVSAVRPTLDPTTKSYGVDVKVTDPKNELLPGMFATSSLTSEGRKAIMIPANAVINQASGNAVYIVQDGKAKKVAVKIGTMTSSQFEITSGLKEGDELVVMGQELLSDKAAVQVVQPGQEGQAAPNGQQGGKGGQGGQQQGGQGGQSGQQGGKNGQSGQQGGKNGQSGQNGQGGQSNGQNGQSGQDNQNGQRQHRGQNGQGAPNGQDNQSSQDSQSGQNARRQQNNQNGQNGQSGGQADPGDAPAGNGSSSGQGAKAGGGQ</sequence>
<dbReference type="PANTHER" id="PTHR30469">
    <property type="entry name" value="MULTIDRUG RESISTANCE PROTEIN MDTA"/>
    <property type="match status" value="1"/>
</dbReference>
<organism evidence="8 9">
    <name type="scientific">Paenibacillus gyeongsangnamensis</name>
    <dbReference type="NCBI Taxonomy" id="3388067"/>
    <lineage>
        <taxon>Bacteria</taxon>
        <taxon>Bacillati</taxon>
        <taxon>Bacillota</taxon>
        <taxon>Bacilli</taxon>
        <taxon>Bacillales</taxon>
        <taxon>Paenibacillaceae</taxon>
        <taxon>Paenibacillus</taxon>
    </lineage>
</organism>
<evidence type="ECO:0000256" key="1">
    <source>
        <dbReference type="ARBA" id="ARBA00009477"/>
    </source>
</evidence>
<dbReference type="Pfam" id="PF25917">
    <property type="entry name" value="BSH_RND"/>
    <property type="match status" value="1"/>
</dbReference>
<dbReference type="EMBL" id="JAQAGZ010000001">
    <property type="protein sequence ID" value="MCZ8511105.1"/>
    <property type="molecule type" value="Genomic_DNA"/>
</dbReference>
<reference evidence="8 9" key="1">
    <citation type="submission" date="2022-12" db="EMBL/GenBank/DDBJ databases">
        <title>Draft genome sequence of Paenibacillus sp. dW9.</title>
        <authorList>
            <person name="Choi E.-W."/>
            <person name="Kim D.-U."/>
        </authorList>
    </citation>
    <scope>NUCLEOTIDE SEQUENCE [LARGE SCALE GENOMIC DNA]</scope>
    <source>
        <strain evidence="9">dW9</strain>
    </source>
</reference>
<comment type="caution">
    <text evidence="8">The sequence shown here is derived from an EMBL/GenBank/DDBJ whole genome shotgun (WGS) entry which is preliminary data.</text>
</comment>
<dbReference type="Pfam" id="PF25989">
    <property type="entry name" value="YknX_C"/>
    <property type="match status" value="1"/>
</dbReference>